<reference evidence="1 2" key="1">
    <citation type="submission" date="2020-08" db="EMBL/GenBank/DDBJ databases">
        <title>Studying the diversity of plant-associated saprophytic bacteria and their role in host health and plant-pathogen interactions.</title>
        <authorList>
            <person name="Potnis N."/>
        </authorList>
    </citation>
    <scope>NUCLEOTIDE SEQUENCE [LARGE SCALE GENOMIC DNA]</scope>
    <source>
        <strain evidence="1 2">F16</strain>
    </source>
</reference>
<protein>
    <submittedName>
        <fullName evidence="1">Uncharacterized protein</fullName>
    </submittedName>
</protein>
<dbReference type="Proteomes" id="UP000554726">
    <property type="component" value="Unassembled WGS sequence"/>
</dbReference>
<name>A0ABR6JLN2_9XANT</name>
<accession>A0ABR6JLN2</accession>
<comment type="caution">
    <text evidence="1">The sequence shown here is derived from an EMBL/GenBank/DDBJ whole genome shotgun (WGS) entry which is preliminary data.</text>
</comment>
<sequence length="49" mass="5279">MCHPVFVCAGRNTSQLLLLSKQINGAMPFVTSVRPPPTRIVGESQRGSP</sequence>
<gene>
    <name evidence="1" type="ORF">FHR60_002418</name>
</gene>
<organism evidence="1 2">
    <name type="scientific">Xanthomonas cannabis</name>
    <dbReference type="NCBI Taxonomy" id="1885674"/>
    <lineage>
        <taxon>Bacteria</taxon>
        <taxon>Pseudomonadati</taxon>
        <taxon>Pseudomonadota</taxon>
        <taxon>Gammaproteobacteria</taxon>
        <taxon>Lysobacterales</taxon>
        <taxon>Lysobacteraceae</taxon>
        <taxon>Xanthomonas</taxon>
    </lineage>
</organism>
<proteinExistence type="predicted"/>
<keyword evidence="2" id="KW-1185">Reference proteome</keyword>
<evidence type="ECO:0000313" key="1">
    <source>
        <dbReference type="EMBL" id="MBB4593734.1"/>
    </source>
</evidence>
<evidence type="ECO:0000313" key="2">
    <source>
        <dbReference type="Proteomes" id="UP000554726"/>
    </source>
</evidence>
<dbReference type="EMBL" id="JACHNS010000004">
    <property type="protein sequence ID" value="MBB4593734.1"/>
    <property type="molecule type" value="Genomic_DNA"/>
</dbReference>